<gene>
    <name evidence="3" type="ORF">GC093_10345</name>
</gene>
<evidence type="ECO:0000313" key="4">
    <source>
        <dbReference type="Proteomes" id="UP000641588"/>
    </source>
</evidence>
<dbReference type="Proteomes" id="UP000641588">
    <property type="component" value="Unassembled WGS sequence"/>
</dbReference>
<evidence type="ECO:0000256" key="1">
    <source>
        <dbReference type="SAM" id="MobiDB-lite"/>
    </source>
</evidence>
<comment type="caution">
    <text evidence="3">The sequence shown here is derived from an EMBL/GenBank/DDBJ whole genome shotgun (WGS) entry which is preliminary data.</text>
</comment>
<feature type="domain" description="eCIS core" evidence="2">
    <location>
        <begin position="265"/>
        <end position="340"/>
    </location>
</feature>
<evidence type="ECO:0000313" key="3">
    <source>
        <dbReference type="EMBL" id="NOU93618.1"/>
    </source>
</evidence>
<feature type="compositionally biased region" description="Polar residues" evidence="1">
    <location>
        <begin position="1"/>
        <end position="20"/>
    </location>
</feature>
<dbReference type="InterPro" id="IPR025295">
    <property type="entry name" value="eCIS_core_dom"/>
</dbReference>
<proteinExistence type="predicted"/>
<keyword evidence="4" id="KW-1185">Reference proteome</keyword>
<feature type="compositionally biased region" description="Polar residues" evidence="1">
    <location>
        <begin position="27"/>
        <end position="36"/>
    </location>
</feature>
<dbReference type="EMBL" id="WHOD01000049">
    <property type="protein sequence ID" value="NOU93618.1"/>
    <property type="molecule type" value="Genomic_DNA"/>
</dbReference>
<accession>A0A972GSY6</accession>
<protein>
    <submittedName>
        <fullName evidence="3">DUF4157 domain-containing protein</fullName>
    </submittedName>
</protein>
<feature type="region of interest" description="Disordered" evidence="1">
    <location>
        <begin position="105"/>
        <end position="220"/>
    </location>
</feature>
<dbReference type="RefSeq" id="WP_171651820.1">
    <property type="nucleotide sequence ID" value="NZ_WHOD01000049.1"/>
</dbReference>
<sequence length="341" mass="37151">MPIHQSRQNGKSSAMASIQRKSGAAKSASNATQLPHNGQQLTAADMMSLQGTIGNRGVQRMISSLPEQGIGNRLPIQAKMSVGPVGDSYEQEADKVAGQVVQQLQKKPATDSIQRMEGSEEESEELQMKPATDSIQRMEGLEEESEELQMKPATDSIQRMEGSEEESEELQMKPATDSIQRMEGSEEESEELQMKPATDSIQRMEGSEEESEELQMKPATDSIQRMKGLEEESEELQMKPAAGGFDVTPSIEQRIQAKSGAGSQMDAKTRLGMEQAMGADFSKVSIHNDAESGKLNEAIGAQAFTKGNDVFFSNGKYDPSSAQGQELLAHELTHVVQQRGV</sequence>
<evidence type="ECO:0000259" key="2">
    <source>
        <dbReference type="Pfam" id="PF13699"/>
    </source>
</evidence>
<dbReference type="AlphaFoldDB" id="A0A972GSY6"/>
<dbReference type="Pfam" id="PF13699">
    <property type="entry name" value="eCIS_core"/>
    <property type="match status" value="1"/>
</dbReference>
<organism evidence="3 4">
    <name type="scientific">Paenibacillus foliorum</name>
    <dbReference type="NCBI Taxonomy" id="2654974"/>
    <lineage>
        <taxon>Bacteria</taxon>
        <taxon>Bacillati</taxon>
        <taxon>Bacillota</taxon>
        <taxon>Bacilli</taxon>
        <taxon>Bacillales</taxon>
        <taxon>Paenibacillaceae</taxon>
        <taxon>Paenibacillus</taxon>
    </lineage>
</organism>
<feature type="region of interest" description="Disordered" evidence="1">
    <location>
        <begin position="1"/>
        <end position="36"/>
    </location>
</feature>
<name>A0A972GSY6_9BACL</name>
<reference evidence="3" key="1">
    <citation type="submission" date="2019-10" db="EMBL/GenBank/DDBJ databases">
        <title>Description of Paenibacillus glebae sp. nov.</title>
        <authorList>
            <person name="Carlier A."/>
            <person name="Qi S."/>
        </authorList>
    </citation>
    <scope>NUCLEOTIDE SEQUENCE</scope>
    <source>
        <strain evidence="3">LMG 31456</strain>
    </source>
</reference>